<dbReference type="Proteomes" id="UP000293865">
    <property type="component" value="Unassembled WGS sequence"/>
</dbReference>
<feature type="transmembrane region" description="Helical" evidence="1">
    <location>
        <begin position="102"/>
        <end position="124"/>
    </location>
</feature>
<evidence type="ECO:0000256" key="1">
    <source>
        <dbReference type="SAM" id="Phobius"/>
    </source>
</evidence>
<evidence type="ECO:0000313" key="2">
    <source>
        <dbReference type="EMBL" id="RXZ73025.1"/>
    </source>
</evidence>
<dbReference type="RefSeq" id="WP_129519212.1">
    <property type="nucleotide sequence ID" value="NZ_SDPN01000002.1"/>
</dbReference>
<proteinExistence type="predicted"/>
<dbReference type="Pfam" id="PF10067">
    <property type="entry name" value="DUF2306"/>
    <property type="match status" value="1"/>
</dbReference>
<keyword evidence="1" id="KW-1133">Transmembrane helix</keyword>
<dbReference type="InterPro" id="IPR018750">
    <property type="entry name" value="DUF2306_membrane"/>
</dbReference>
<dbReference type="OrthoDB" id="4698148at2"/>
<organism evidence="2 3">
    <name type="scientific">Agromyces albus</name>
    <dbReference type="NCBI Taxonomy" id="205332"/>
    <lineage>
        <taxon>Bacteria</taxon>
        <taxon>Bacillati</taxon>
        <taxon>Actinomycetota</taxon>
        <taxon>Actinomycetes</taxon>
        <taxon>Micrococcales</taxon>
        <taxon>Microbacteriaceae</taxon>
        <taxon>Agromyces</taxon>
    </lineage>
</organism>
<keyword evidence="1" id="KW-0472">Membrane</keyword>
<feature type="transmembrane region" description="Helical" evidence="1">
    <location>
        <begin position="69"/>
        <end position="90"/>
    </location>
</feature>
<dbReference type="EMBL" id="SDPN01000002">
    <property type="protein sequence ID" value="RXZ73025.1"/>
    <property type="molecule type" value="Genomic_DNA"/>
</dbReference>
<feature type="transmembrane region" description="Helical" evidence="1">
    <location>
        <begin position="28"/>
        <end position="49"/>
    </location>
</feature>
<protein>
    <submittedName>
        <fullName evidence="2">DUF2306 domain-containing protein</fullName>
    </submittedName>
</protein>
<reference evidence="2 3" key="1">
    <citation type="submission" date="2019-01" db="EMBL/GenBank/DDBJ databases">
        <title>Agromyces.</title>
        <authorList>
            <person name="Li J."/>
        </authorList>
    </citation>
    <scope>NUCLEOTIDE SEQUENCE [LARGE SCALE GENOMIC DNA]</scope>
    <source>
        <strain evidence="2 3">DSM 15934</strain>
    </source>
</reference>
<gene>
    <name evidence="2" type="ORF">ESP51_02055</name>
</gene>
<keyword evidence="3" id="KW-1185">Reference proteome</keyword>
<sequence length="244" mass="26151">MTESSTHQWERIRPPLPARPAVKPRHEWLAPTGLILLALVPVAAGASRLTQLATGAVSADNTRFFDSPVPVVVHIVSVTVFSLLGALQFAPSLRRHRWHRRAGRIVAPAGLLTALTGIWMALFYTLPSHDGQALLVLRLVFGTAMAASIVVAFIAIRKGDVRTHSAWMTRAYAIGMGAGTQVFTLLPWALIAGPPDVGTHAVLMGAGWVINLVVAELVIRRRAVRSGRASRTSGRSTAASARLS</sequence>
<accession>A0A4Q2L493</accession>
<comment type="caution">
    <text evidence="2">The sequence shown here is derived from an EMBL/GenBank/DDBJ whole genome shotgun (WGS) entry which is preliminary data.</text>
</comment>
<keyword evidence="1" id="KW-0812">Transmembrane</keyword>
<dbReference type="AlphaFoldDB" id="A0A4Q2L493"/>
<feature type="transmembrane region" description="Helical" evidence="1">
    <location>
        <begin position="136"/>
        <end position="156"/>
    </location>
</feature>
<evidence type="ECO:0000313" key="3">
    <source>
        <dbReference type="Proteomes" id="UP000293865"/>
    </source>
</evidence>
<name>A0A4Q2L493_9MICO</name>
<feature type="transmembrane region" description="Helical" evidence="1">
    <location>
        <begin position="168"/>
        <end position="191"/>
    </location>
</feature>
<feature type="transmembrane region" description="Helical" evidence="1">
    <location>
        <begin position="197"/>
        <end position="219"/>
    </location>
</feature>